<evidence type="ECO:0000313" key="3">
    <source>
        <dbReference type="EMBL" id="VFK06361.1"/>
    </source>
</evidence>
<dbReference type="AlphaFoldDB" id="A0A450VNP1"/>
<accession>A0A450VNP1</accession>
<protein>
    <submittedName>
        <fullName evidence="3">Uncharacterized protein</fullName>
    </submittedName>
</protein>
<organism evidence="3">
    <name type="scientific">Candidatus Kentrum sp. FM</name>
    <dbReference type="NCBI Taxonomy" id="2126340"/>
    <lineage>
        <taxon>Bacteria</taxon>
        <taxon>Pseudomonadati</taxon>
        <taxon>Pseudomonadota</taxon>
        <taxon>Gammaproteobacteria</taxon>
        <taxon>Candidatus Kentrum</taxon>
    </lineage>
</organism>
<dbReference type="EMBL" id="CAADFL010000015">
    <property type="protein sequence ID" value="VFK06361.1"/>
    <property type="molecule type" value="Genomic_DNA"/>
</dbReference>
<proteinExistence type="predicted"/>
<gene>
    <name evidence="2" type="ORF">BECKFM1743A_GA0114220_100388</name>
    <name evidence="3" type="ORF">BECKFM1743B_GA0114221_100156</name>
    <name evidence="1" type="ORF">BECKFM1743C_GA0114222_1002211</name>
</gene>
<sequence length="211" mass="23269">MAYGTFKTVEEVAIKFDIEVAGKTAFMGQKALEVPAPRLEMVIENFHDDMSFINEVTICEQIISPILTIVSRNHKPIGVWSHVPYNVDEKAGLVGEPDYLIAPRTKYGGMARPALCVIEAKRDDFDLGWAQALAEMVASASSGAPFCYGVVTTGKLWEFGRLTNDAFTVDPVSVSALKNLQDTFDALNWLFGEIAKQYDFSSPILPEKRGV</sequence>
<name>A0A450VNP1_9GAMM</name>
<dbReference type="EMBL" id="CAADEZ010000038">
    <property type="protein sequence ID" value="VFJ46553.1"/>
    <property type="molecule type" value="Genomic_DNA"/>
</dbReference>
<dbReference type="EMBL" id="CAADFA010000022">
    <property type="protein sequence ID" value="VFJ45211.1"/>
    <property type="molecule type" value="Genomic_DNA"/>
</dbReference>
<reference evidence="3" key="1">
    <citation type="submission" date="2019-02" db="EMBL/GenBank/DDBJ databases">
        <authorList>
            <person name="Gruber-Vodicka R. H."/>
            <person name="Seah K. B. B."/>
        </authorList>
    </citation>
    <scope>NUCLEOTIDE SEQUENCE</scope>
    <source>
        <strain evidence="2">BECK_BZ163</strain>
        <strain evidence="3">BECK_BZ164</strain>
        <strain evidence="1">BECK_BZ165</strain>
    </source>
</reference>
<evidence type="ECO:0000313" key="2">
    <source>
        <dbReference type="EMBL" id="VFJ46553.1"/>
    </source>
</evidence>
<evidence type="ECO:0000313" key="1">
    <source>
        <dbReference type="EMBL" id="VFJ45211.1"/>
    </source>
</evidence>